<dbReference type="AlphaFoldDB" id="W2SS85"/>
<organism evidence="1 2">
    <name type="scientific">Necator americanus</name>
    <name type="common">Human hookworm</name>
    <dbReference type="NCBI Taxonomy" id="51031"/>
    <lineage>
        <taxon>Eukaryota</taxon>
        <taxon>Metazoa</taxon>
        <taxon>Ecdysozoa</taxon>
        <taxon>Nematoda</taxon>
        <taxon>Chromadorea</taxon>
        <taxon>Rhabditida</taxon>
        <taxon>Rhabditina</taxon>
        <taxon>Rhabditomorpha</taxon>
        <taxon>Strongyloidea</taxon>
        <taxon>Ancylostomatidae</taxon>
        <taxon>Bunostominae</taxon>
        <taxon>Necator</taxon>
    </lineage>
</organism>
<protein>
    <submittedName>
        <fullName evidence="1">Uncharacterized protein</fullName>
    </submittedName>
</protein>
<name>W2SS85_NECAM</name>
<reference evidence="2" key="1">
    <citation type="journal article" date="2014" name="Nat. Genet.">
        <title>Genome of the human hookworm Necator americanus.</title>
        <authorList>
            <person name="Tang Y.T."/>
            <person name="Gao X."/>
            <person name="Rosa B.A."/>
            <person name="Abubucker S."/>
            <person name="Hallsworth-Pepin K."/>
            <person name="Martin J."/>
            <person name="Tyagi R."/>
            <person name="Heizer E."/>
            <person name="Zhang X."/>
            <person name="Bhonagiri-Palsikar V."/>
            <person name="Minx P."/>
            <person name="Warren W.C."/>
            <person name="Wang Q."/>
            <person name="Zhan B."/>
            <person name="Hotez P.J."/>
            <person name="Sternberg P.W."/>
            <person name="Dougall A."/>
            <person name="Gaze S.T."/>
            <person name="Mulvenna J."/>
            <person name="Sotillo J."/>
            <person name="Ranganathan S."/>
            <person name="Rabelo E.M."/>
            <person name="Wilson R.K."/>
            <person name="Felgner P.L."/>
            <person name="Bethony J."/>
            <person name="Hawdon J.M."/>
            <person name="Gasser R.B."/>
            <person name="Loukas A."/>
            <person name="Mitreva M."/>
        </authorList>
    </citation>
    <scope>NUCLEOTIDE SEQUENCE [LARGE SCALE GENOMIC DNA]</scope>
</reference>
<gene>
    <name evidence="1" type="ORF">NECAME_14165</name>
</gene>
<evidence type="ECO:0000313" key="1">
    <source>
        <dbReference type="EMBL" id="ETN71567.1"/>
    </source>
</evidence>
<proteinExistence type="predicted"/>
<dbReference type="EMBL" id="KI667677">
    <property type="protein sequence ID" value="ETN71567.1"/>
    <property type="molecule type" value="Genomic_DNA"/>
</dbReference>
<keyword evidence="2" id="KW-1185">Reference proteome</keyword>
<dbReference type="Proteomes" id="UP000053676">
    <property type="component" value="Unassembled WGS sequence"/>
</dbReference>
<evidence type="ECO:0000313" key="2">
    <source>
        <dbReference type="Proteomes" id="UP000053676"/>
    </source>
</evidence>
<accession>W2SS85</accession>
<dbReference type="KEGG" id="nai:NECAME_14165"/>
<sequence length="59" mass="6537">MPNILAERTLFECVMCTVSPLTLSPERVDRKITENDAVPVDIERVGIVEVDIVVGPKVE</sequence>